<accession>A0A3A5MTW7</accession>
<evidence type="ECO:0000313" key="2">
    <source>
        <dbReference type="EMBL" id="RJT90598.1"/>
    </source>
</evidence>
<feature type="region of interest" description="Disordered" evidence="1">
    <location>
        <begin position="1"/>
        <end position="32"/>
    </location>
</feature>
<evidence type="ECO:0008006" key="4">
    <source>
        <dbReference type="Google" id="ProtNLM"/>
    </source>
</evidence>
<organism evidence="2 3">
    <name type="scientific">Cryobacterium melibiosiphilum</name>
    <dbReference type="NCBI Taxonomy" id="995039"/>
    <lineage>
        <taxon>Bacteria</taxon>
        <taxon>Bacillati</taxon>
        <taxon>Actinomycetota</taxon>
        <taxon>Actinomycetes</taxon>
        <taxon>Micrococcales</taxon>
        <taxon>Microbacteriaceae</taxon>
        <taxon>Cryobacterium</taxon>
    </lineage>
</organism>
<dbReference type="EMBL" id="QZVS01000058">
    <property type="protein sequence ID" value="RJT90598.1"/>
    <property type="molecule type" value="Genomic_DNA"/>
</dbReference>
<evidence type="ECO:0000256" key="1">
    <source>
        <dbReference type="SAM" id="MobiDB-lite"/>
    </source>
</evidence>
<proteinExistence type="predicted"/>
<reference evidence="2 3" key="1">
    <citation type="submission" date="2018-09" db="EMBL/GenBank/DDBJ databases">
        <title>Novel species of Cryobacterium.</title>
        <authorList>
            <person name="Liu Q."/>
            <person name="Xin Y.-H."/>
        </authorList>
    </citation>
    <scope>NUCLEOTIDE SEQUENCE [LARGE SCALE GENOMIC DNA]</scope>
    <source>
        <strain evidence="2 3">Hh39</strain>
    </source>
</reference>
<comment type="caution">
    <text evidence="2">The sequence shown here is derived from an EMBL/GenBank/DDBJ whole genome shotgun (WGS) entry which is preliminary data.</text>
</comment>
<sequence length="188" mass="20540">MTHTLPSRRRAEAQPVSIRSTEPHAQLPTQPGTLPAMPAHWAVFHPLPAAAPLVVGPGGIFTVSVHDLAGDWAWADRRGLLVSGRRVDYLAEAEQQAERVFTRLRARMAVPAPVRPVLALDGARYLGLRDRPLPVKVLAARDLEGWLAGLPTVLRAIERMELAAVIDSPVTWGIRPRFGPGLPPRPRP</sequence>
<name>A0A3A5MTW7_9MICO</name>
<dbReference type="RefSeq" id="WP_119971682.1">
    <property type="nucleotide sequence ID" value="NZ_JBHSQA010000005.1"/>
</dbReference>
<dbReference type="AlphaFoldDB" id="A0A3A5MTW7"/>
<dbReference type="OrthoDB" id="5109612at2"/>
<protein>
    <recommendedName>
        <fullName evidence="4">NERD domain-containing protein</fullName>
    </recommendedName>
</protein>
<keyword evidence="3" id="KW-1185">Reference proteome</keyword>
<dbReference type="Proteomes" id="UP000272015">
    <property type="component" value="Unassembled WGS sequence"/>
</dbReference>
<gene>
    <name evidence="2" type="ORF">D6T64_03515</name>
</gene>
<evidence type="ECO:0000313" key="3">
    <source>
        <dbReference type="Proteomes" id="UP000272015"/>
    </source>
</evidence>